<gene>
    <name evidence="2" type="ORF">M9Y10_027272</name>
    <name evidence="3" type="ORF">M9Y10_036390</name>
</gene>
<keyword evidence="4" id="KW-1185">Reference proteome</keyword>
<protein>
    <recommendedName>
        <fullName evidence="1">SnoaL-like domain-containing protein</fullName>
    </recommendedName>
</protein>
<evidence type="ECO:0000313" key="4">
    <source>
        <dbReference type="Proteomes" id="UP001470230"/>
    </source>
</evidence>
<dbReference type="InterPro" id="IPR037401">
    <property type="entry name" value="SnoaL-like"/>
</dbReference>
<name>A0ABR2GME2_9EUKA</name>
<reference evidence="2 4" key="1">
    <citation type="submission" date="2024-04" db="EMBL/GenBank/DDBJ databases">
        <title>Tritrichomonas musculus Genome.</title>
        <authorList>
            <person name="Alves-Ferreira E."/>
            <person name="Grigg M."/>
            <person name="Lorenzi H."/>
            <person name="Galac M."/>
        </authorList>
    </citation>
    <scope>NUCLEOTIDE SEQUENCE [LARGE SCALE GENOMIC DNA]</scope>
    <source>
        <strain evidence="2 4">EAF2021</strain>
    </source>
</reference>
<dbReference type="InterPro" id="IPR032710">
    <property type="entry name" value="NTF2-like_dom_sf"/>
</dbReference>
<dbReference type="EMBL" id="JAPFFF010000058">
    <property type="protein sequence ID" value="KAK8837852.1"/>
    <property type="molecule type" value="Genomic_DNA"/>
</dbReference>
<proteinExistence type="predicted"/>
<dbReference type="EMBL" id="JAPFFF010000363">
    <property type="protein sequence ID" value="KAK8834587.1"/>
    <property type="molecule type" value="Genomic_DNA"/>
</dbReference>
<evidence type="ECO:0000313" key="2">
    <source>
        <dbReference type="EMBL" id="KAK8834587.1"/>
    </source>
</evidence>
<dbReference type="Proteomes" id="UP001470230">
    <property type="component" value="Unassembled WGS sequence"/>
</dbReference>
<evidence type="ECO:0000313" key="3">
    <source>
        <dbReference type="EMBL" id="KAK8837852.1"/>
    </source>
</evidence>
<accession>A0ABR2GME2</accession>
<sequence>MSVNPKATKNAEKEEKIRKYFNAWINKNTEVLPQLFSPEIVYSECYGPEYKGLDQIMRWFRDWNESGCVLEWRIKSFIHDGNRLAVEWFFKCTFKGETGGFDGVSLVTFNEEGFITLVKEFQSKAEHVFPYKEGDHTDLLRGSNF</sequence>
<evidence type="ECO:0000259" key="1">
    <source>
        <dbReference type="Pfam" id="PF12680"/>
    </source>
</evidence>
<comment type="caution">
    <text evidence="2">The sequence shown here is derived from an EMBL/GenBank/DDBJ whole genome shotgun (WGS) entry which is preliminary data.</text>
</comment>
<feature type="domain" description="SnoaL-like" evidence="1">
    <location>
        <begin position="17"/>
        <end position="116"/>
    </location>
</feature>
<organism evidence="2 4">
    <name type="scientific">Tritrichomonas musculus</name>
    <dbReference type="NCBI Taxonomy" id="1915356"/>
    <lineage>
        <taxon>Eukaryota</taxon>
        <taxon>Metamonada</taxon>
        <taxon>Parabasalia</taxon>
        <taxon>Tritrichomonadida</taxon>
        <taxon>Tritrichomonadidae</taxon>
        <taxon>Tritrichomonas</taxon>
    </lineage>
</organism>
<dbReference type="Gene3D" id="3.10.450.50">
    <property type="match status" value="1"/>
</dbReference>
<dbReference type="SUPFAM" id="SSF54427">
    <property type="entry name" value="NTF2-like"/>
    <property type="match status" value="1"/>
</dbReference>
<dbReference type="Pfam" id="PF12680">
    <property type="entry name" value="SnoaL_2"/>
    <property type="match status" value="1"/>
</dbReference>